<dbReference type="RefSeq" id="WP_208919506.1">
    <property type="nucleotide sequence ID" value="NZ_LT840184.1"/>
</dbReference>
<dbReference type="EMBL" id="LT840184">
    <property type="protein sequence ID" value="SMF84270.1"/>
    <property type="molecule type" value="Genomic_DNA"/>
</dbReference>
<organism evidence="1 2">
    <name type="scientific">Paenibacillus uliginis N3/975</name>
    <dbReference type="NCBI Taxonomy" id="1313296"/>
    <lineage>
        <taxon>Bacteria</taxon>
        <taxon>Bacillati</taxon>
        <taxon>Bacillota</taxon>
        <taxon>Bacilli</taxon>
        <taxon>Bacillales</taxon>
        <taxon>Paenibacillaceae</taxon>
        <taxon>Paenibacillus</taxon>
    </lineage>
</organism>
<dbReference type="STRING" id="1313296.SAMN05661091_2574"/>
<dbReference type="Proteomes" id="UP000192940">
    <property type="component" value="Chromosome I"/>
</dbReference>
<gene>
    <name evidence="1" type="ORF">SAMN05661091_2574</name>
</gene>
<accession>A0A1X7HEE5</accession>
<dbReference type="SUPFAM" id="SSF56059">
    <property type="entry name" value="Glutathione synthetase ATP-binding domain-like"/>
    <property type="match status" value="1"/>
</dbReference>
<proteinExistence type="predicted"/>
<sequence>MPSKEMPPPKKLSTLGSKWSKTKILLKHPRLRQFVPDTRIYSYENLYVMLTKHKMVYIKPVKGSCGNGVIKVVKHNEHKYAYHLGTNPRSFKTYKDLYSSLGKSKLKREYIVQQGVDLLTYQNRIFDIRIMIQKNDEKKWESTGYIGRLAHPQKIVTNFHNSGKPLPLEILLSPYLQGVKKKEYIDTLKDLGDQIAEEFHKRFPGFKEVGLDLGIDSSLKPWIIEVNTRPDAYIFNQLKDKTMFRRVLYLKRWNGLLNYKKKITR</sequence>
<evidence type="ECO:0000313" key="1">
    <source>
        <dbReference type="EMBL" id="SMF84270.1"/>
    </source>
</evidence>
<dbReference type="AlphaFoldDB" id="A0A1X7HEE5"/>
<evidence type="ECO:0000313" key="2">
    <source>
        <dbReference type="Proteomes" id="UP000192940"/>
    </source>
</evidence>
<dbReference type="InterPro" id="IPR026838">
    <property type="entry name" value="YheC/D"/>
</dbReference>
<keyword evidence="2" id="KW-1185">Reference proteome</keyword>
<name>A0A1X7HEE5_9BACL</name>
<dbReference type="Pfam" id="PF14398">
    <property type="entry name" value="ATPgrasp_YheCD"/>
    <property type="match status" value="1"/>
</dbReference>
<reference evidence="2" key="1">
    <citation type="submission" date="2017-04" db="EMBL/GenBank/DDBJ databases">
        <authorList>
            <person name="Varghese N."/>
            <person name="Submissions S."/>
        </authorList>
    </citation>
    <scope>NUCLEOTIDE SEQUENCE [LARGE SCALE GENOMIC DNA]</scope>
    <source>
        <strain evidence="2">N3/975</strain>
    </source>
</reference>
<dbReference type="Gene3D" id="3.30.470.20">
    <property type="entry name" value="ATP-grasp fold, B domain"/>
    <property type="match status" value="1"/>
</dbReference>
<protein>
    <submittedName>
        <fullName evidence="1">YheC/D like ATP-grasp</fullName>
    </submittedName>
</protein>